<sequence length="63" mass="7038">MNDINRPAKPPAPPSAADRQPPDGERCIDSQHLMSPDGQCWICHDGQRYQLRITAANKLILTK</sequence>
<gene>
    <name evidence="2" type="ORF">SR882_02795</name>
</gene>
<dbReference type="RefSeq" id="WP_322521833.1">
    <property type="nucleotide sequence ID" value="NZ_CP140153.1"/>
</dbReference>
<proteinExistence type="predicted"/>
<organism evidence="2 3">
    <name type="scientific">Guyparkeria halophila</name>
    <dbReference type="NCBI Taxonomy" id="47960"/>
    <lineage>
        <taxon>Bacteria</taxon>
        <taxon>Pseudomonadati</taxon>
        <taxon>Pseudomonadota</taxon>
        <taxon>Gammaproteobacteria</taxon>
        <taxon>Chromatiales</taxon>
        <taxon>Thioalkalibacteraceae</taxon>
        <taxon>Guyparkeria</taxon>
    </lineage>
</organism>
<name>A0ABZ0YXF8_9GAMM</name>
<reference evidence="2 3" key="1">
    <citation type="submission" date="2023-11" db="EMBL/GenBank/DDBJ databases">
        <title>MicrobeMod: A computational toolkit for identifying prokaryotic methylation and restriction-modification with nanopore sequencing.</title>
        <authorList>
            <person name="Crits-Christoph A."/>
            <person name="Kang S.C."/>
            <person name="Lee H."/>
            <person name="Ostrov N."/>
        </authorList>
    </citation>
    <scope>NUCLEOTIDE SEQUENCE [LARGE SCALE GENOMIC DNA]</scope>
    <source>
        <strain evidence="2 3">ATCC 49870</strain>
    </source>
</reference>
<dbReference type="InterPro" id="IPR019600">
    <property type="entry name" value="Hemin_uptake_protein_HemP"/>
</dbReference>
<feature type="compositionally biased region" description="Basic and acidic residues" evidence="1">
    <location>
        <begin position="20"/>
        <end position="29"/>
    </location>
</feature>
<evidence type="ECO:0000313" key="3">
    <source>
        <dbReference type="Proteomes" id="UP001327459"/>
    </source>
</evidence>
<accession>A0ABZ0YXF8</accession>
<dbReference type="Gene3D" id="2.10.70.10">
    <property type="entry name" value="Complement Module, domain 1"/>
    <property type="match status" value="1"/>
</dbReference>
<dbReference type="EMBL" id="CP140153">
    <property type="protein sequence ID" value="WQH16845.1"/>
    <property type="molecule type" value="Genomic_DNA"/>
</dbReference>
<dbReference type="Pfam" id="PF10636">
    <property type="entry name" value="hemP"/>
    <property type="match status" value="1"/>
</dbReference>
<dbReference type="Proteomes" id="UP001327459">
    <property type="component" value="Chromosome"/>
</dbReference>
<keyword evidence="3" id="KW-1185">Reference proteome</keyword>
<evidence type="ECO:0000256" key="1">
    <source>
        <dbReference type="SAM" id="MobiDB-lite"/>
    </source>
</evidence>
<feature type="region of interest" description="Disordered" evidence="1">
    <location>
        <begin position="1"/>
        <end position="31"/>
    </location>
</feature>
<evidence type="ECO:0000313" key="2">
    <source>
        <dbReference type="EMBL" id="WQH16845.1"/>
    </source>
</evidence>
<protein>
    <submittedName>
        <fullName evidence="2">Hemin uptake protein HemP</fullName>
    </submittedName>
</protein>